<comment type="caution">
    <text evidence="2">The sequence shown here is derived from an EMBL/GenBank/DDBJ whole genome shotgun (WGS) entry which is preliminary data.</text>
</comment>
<organism evidence="2 3">
    <name type="scientific">Tritrichomonas musculus</name>
    <dbReference type="NCBI Taxonomy" id="1915356"/>
    <lineage>
        <taxon>Eukaryota</taxon>
        <taxon>Metamonada</taxon>
        <taxon>Parabasalia</taxon>
        <taxon>Tritrichomonadida</taxon>
        <taxon>Tritrichomonadidae</taxon>
        <taxon>Tritrichomonas</taxon>
    </lineage>
</organism>
<feature type="region of interest" description="Disordered" evidence="1">
    <location>
        <begin position="46"/>
        <end position="95"/>
    </location>
</feature>
<accession>A0ABR2L8I0</accession>
<keyword evidence="3" id="KW-1185">Reference proteome</keyword>
<dbReference type="EMBL" id="JAPFFF010000001">
    <property type="protein sequence ID" value="KAK8899638.1"/>
    <property type="molecule type" value="Genomic_DNA"/>
</dbReference>
<feature type="compositionally biased region" description="Polar residues" evidence="1">
    <location>
        <begin position="80"/>
        <end position="94"/>
    </location>
</feature>
<protein>
    <recommendedName>
        <fullName evidence="4">WW domain-containing protein</fullName>
    </recommendedName>
</protein>
<gene>
    <name evidence="2" type="ORF">M9Y10_001955</name>
</gene>
<name>A0ABR2L8I0_9EUKA</name>
<evidence type="ECO:0000313" key="3">
    <source>
        <dbReference type="Proteomes" id="UP001470230"/>
    </source>
</evidence>
<proteinExistence type="predicted"/>
<dbReference type="Proteomes" id="UP001470230">
    <property type="component" value="Unassembled WGS sequence"/>
</dbReference>
<evidence type="ECO:0008006" key="4">
    <source>
        <dbReference type="Google" id="ProtNLM"/>
    </source>
</evidence>
<evidence type="ECO:0000256" key="1">
    <source>
        <dbReference type="SAM" id="MobiDB-lite"/>
    </source>
</evidence>
<reference evidence="2 3" key="1">
    <citation type="submission" date="2024-04" db="EMBL/GenBank/DDBJ databases">
        <title>Tritrichomonas musculus Genome.</title>
        <authorList>
            <person name="Alves-Ferreira E."/>
            <person name="Grigg M."/>
            <person name="Lorenzi H."/>
            <person name="Galac M."/>
        </authorList>
    </citation>
    <scope>NUCLEOTIDE SEQUENCE [LARGE SCALE GENOMIC DNA]</scope>
    <source>
        <strain evidence="2 3">EAF2021</strain>
    </source>
</reference>
<evidence type="ECO:0000313" key="2">
    <source>
        <dbReference type="EMBL" id="KAK8899638.1"/>
    </source>
</evidence>
<sequence>MKAGRPRYHIPAKWITVYQPSGTFLYYELDSKGNIANRGNDIFKARHSLLAPPQIEKNNTNKKEKKKKNENKENKENELPTFNQQNTSKVDNMENNINNIDDHQVFENDLLSDDIYHQEEDSFEIMNFFE</sequence>